<organism evidence="3">
    <name type="scientific">Actinomyces succiniciruminis</name>
    <dbReference type="NCBI Taxonomy" id="1522002"/>
    <lineage>
        <taxon>Bacteria</taxon>
        <taxon>Bacillati</taxon>
        <taxon>Actinomycetota</taxon>
        <taxon>Actinomycetes</taxon>
        <taxon>Actinomycetales</taxon>
        <taxon>Actinomycetaceae</taxon>
        <taxon>Actinomyces</taxon>
    </lineage>
</organism>
<dbReference type="Pfam" id="PF10935">
    <property type="entry name" value="DUF2637"/>
    <property type="match status" value="1"/>
</dbReference>
<feature type="transmembrane region" description="Helical" evidence="2">
    <location>
        <begin position="45"/>
        <end position="68"/>
    </location>
</feature>
<accession>A0A1L7RP47</accession>
<feature type="transmembrane region" description="Helical" evidence="2">
    <location>
        <begin position="75"/>
        <end position="93"/>
    </location>
</feature>
<evidence type="ECO:0008006" key="4">
    <source>
        <dbReference type="Google" id="ProtNLM"/>
    </source>
</evidence>
<keyword evidence="2" id="KW-1133">Transmembrane helix</keyword>
<feature type="region of interest" description="Disordered" evidence="1">
    <location>
        <begin position="150"/>
        <end position="182"/>
    </location>
</feature>
<dbReference type="AlphaFoldDB" id="A0A1L7RP47"/>
<reference evidence="3" key="1">
    <citation type="submission" date="2014-07" db="EMBL/GenBank/DDBJ databases">
        <authorList>
            <person name="Zhang J.E."/>
            <person name="Yang H."/>
            <person name="Guo J."/>
            <person name="Deng Z."/>
            <person name="Luo H."/>
            <person name="Luo M."/>
            <person name="Zhao B."/>
        </authorList>
    </citation>
    <scope>NUCLEOTIDE SEQUENCE</scope>
    <source>
        <strain evidence="3">AM4</strain>
    </source>
</reference>
<dbReference type="EMBL" id="LK995499">
    <property type="protein sequence ID" value="CED91278.1"/>
    <property type="molecule type" value="Genomic_DNA"/>
</dbReference>
<keyword evidence="2" id="KW-0812">Transmembrane</keyword>
<evidence type="ECO:0000313" key="3">
    <source>
        <dbReference type="EMBL" id="CED91278.1"/>
    </source>
</evidence>
<name>A0A1L7RP47_9ACTO</name>
<evidence type="ECO:0000256" key="1">
    <source>
        <dbReference type="SAM" id="MobiDB-lite"/>
    </source>
</evidence>
<feature type="transmembrane region" description="Helical" evidence="2">
    <location>
        <begin position="105"/>
        <end position="129"/>
    </location>
</feature>
<keyword evidence="2" id="KW-0472">Membrane</keyword>
<gene>
    <name evidence="3" type="ORF">AAM4_1446</name>
</gene>
<protein>
    <recommendedName>
        <fullName evidence="4">DUF2637 domain-containing protein</fullName>
    </recommendedName>
</protein>
<proteinExistence type="predicted"/>
<dbReference type="InterPro" id="IPR021235">
    <property type="entry name" value="DUF2637"/>
</dbReference>
<evidence type="ECO:0000256" key="2">
    <source>
        <dbReference type="SAM" id="Phobius"/>
    </source>
</evidence>
<feature type="region of interest" description="Disordered" evidence="1">
    <location>
        <begin position="228"/>
        <end position="252"/>
    </location>
</feature>
<sequence>MGGGRMGRMAGRLAVAGTAALGLGGFVLSFTALRDLAVRVGMPDGLAWIWPLLIDGLIIEATLAVVRLSQLRSRAVWYAWTLLAGGAVVSVGSNGVHAVATGHGIAGAAAAAVAPVVLLAMTHLTVLLLEKPTDTAVEVAGTLTAQQEETANQALPSAPTPDAAEPAQLPAGDGDEPVPAAREEEARVGLEEWVRAKEEAGATVTGAMVAELLGCSASTGRRRLAALRKHHNADGPRLRLATQNTEQDRKRA</sequence>